<evidence type="ECO:0000313" key="1">
    <source>
        <dbReference type="EMBL" id="APV35046.1"/>
    </source>
</evidence>
<dbReference type="EMBL" id="CP016896">
    <property type="protein sequence ID" value="APV35046.1"/>
    <property type="molecule type" value="Genomic_DNA"/>
</dbReference>
<dbReference type="STRING" id="487316.BEN76_03010"/>
<dbReference type="KEGG" id="asol:BEN76_03010"/>
<evidence type="ECO:0000313" key="2">
    <source>
        <dbReference type="Proteomes" id="UP000185674"/>
    </source>
</evidence>
<reference evidence="1 2" key="1">
    <citation type="submission" date="2016-08" db="EMBL/GenBank/DDBJ databases">
        <title>Complete genome sequence of Acinetobacter baylyi strain GFJ2.</title>
        <authorList>
            <person name="Tabata M."/>
            <person name="Kuboki S."/>
            <person name="Gibu N."/>
            <person name="Kinouchi Y."/>
            <person name="Vangnai A."/>
            <person name="Kasai D."/>
            <person name="Fukuda M."/>
        </authorList>
    </citation>
    <scope>NUCLEOTIDE SEQUENCE [LARGE SCALE GENOMIC DNA]</scope>
    <source>
        <strain evidence="1 2">GFJ2</strain>
    </source>
</reference>
<dbReference type="Proteomes" id="UP000185674">
    <property type="component" value="Chromosome"/>
</dbReference>
<dbReference type="RefSeq" id="WP_076032206.1">
    <property type="nucleotide sequence ID" value="NZ_CP016896.1"/>
</dbReference>
<accession>A0A1P8EFR8</accession>
<gene>
    <name evidence="1" type="ORF">BEN76_03010</name>
</gene>
<protein>
    <submittedName>
        <fullName evidence="1">Uncharacterized protein</fullName>
    </submittedName>
</protein>
<dbReference type="AlphaFoldDB" id="A0A1P8EFR8"/>
<proteinExistence type="predicted"/>
<sequence length="91" mass="10125">MSIITPASEALSISLSNENKLSFKDVVYEIEKSINIMANAGKKEASVLINKNNLSDNVVDQVKTEYIKNGYEVSFNKDFSHSNSQIIVIWG</sequence>
<name>A0A1P8EFR8_9GAMM</name>
<organism evidence="1 2">
    <name type="scientific">Acinetobacter soli</name>
    <dbReference type="NCBI Taxonomy" id="487316"/>
    <lineage>
        <taxon>Bacteria</taxon>
        <taxon>Pseudomonadati</taxon>
        <taxon>Pseudomonadota</taxon>
        <taxon>Gammaproteobacteria</taxon>
        <taxon>Moraxellales</taxon>
        <taxon>Moraxellaceae</taxon>
        <taxon>Acinetobacter</taxon>
    </lineage>
</organism>